<dbReference type="OrthoDB" id="4535513at2"/>
<evidence type="ECO:0000313" key="7">
    <source>
        <dbReference type="Proteomes" id="UP000321805"/>
    </source>
</evidence>
<evidence type="ECO:0000313" key="6">
    <source>
        <dbReference type="EMBL" id="QEC48405.1"/>
    </source>
</evidence>
<dbReference type="KEGG" id="bsol:FSW04_13055"/>
<dbReference type="Pfam" id="PF00392">
    <property type="entry name" value="GntR"/>
    <property type="match status" value="1"/>
</dbReference>
<gene>
    <name evidence="6" type="ORF">FSW04_13055</name>
</gene>
<keyword evidence="3" id="KW-0804">Transcription</keyword>
<dbReference type="RefSeq" id="WP_146919903.1">
    <property type="nucleotide sequence ID" value="NZ_CP042430.1"/>
</dbReference>
<dbReference type="InterPro" id="IPR008920">
    <property type="entry name" value="TF_FadR/GntR_C"/>
</dbReference>
<dbReference type="Proteomes" id="UP000321805">
    <property type="component" value="Chromosome"/>
</dbReference>
<proteinExistence type="predicted"/>
<dbReference type="GO" id="GO:0003677">
    <property type="term" value="F:DNA binding"/>
    <property type="evidence" value="ECO:0007669"/>
    <property type="project" value="UniProtKB-KW"/>
</dbReference>
<evidence type="ECO:0000259" key="5">
    <source>
        <dbReference type="PROSITE" id="PS50949"/>
    </source>
</evidence>
<evidence type="ECO:0000256" key="2">
    <source>
        <dbReference type="ARBA" id="ARBA00023125"/>
    </source>
</evidence>
<keyword evidence="2" id="KW-0238">DNA-binding</keyword>
<evidence type="ECO:0000256" key="1">
    <source>
        <dbReference type="ARBA" id="ARBA00023015"/>
    </source>
</evidence>
<reference evidence="6 7" key="1">
    <citation type="journal article" date="2018" name="J. Microbiol.">
        <title>Baekduia soli gen. nov., sp. nov., a novel bacterium isolated from the soil of Baekdu Mountain and proposal of a novel family name, Baekduiaceae fam. nov.</title>
        <authorList>
            <person name="An D.S."/>
            <person name="Siddiqi M.Z."/>
            <person name="Kim K.H."/>
            <person name="Yu H.S."/>
            <person name="Im W.T."/>
        </authorList>
    </citation>
    <scope>NUCLEOTIDE SEQUENCE [LARGE SCALE GENOMIC DNA]</scope>
    <source>
        <strain evidence="6 7">BR7-21</strain>
    </source>
</reference>
<dbReference type="GO" id="GO:0003700">
    <property type="term" value="F:DNA-binding transcription factor activity"/>
    <property type="evidence" value="ECO:0007669"/>
    <property type="project" value="InterPro"/>
</dbReference>
<dbReference type="InterPro" id="IPR036388">
    <property type="entry name" value="WH-like_DNA-bd_sf"/>
</dbReference>
<dbReference type="SUPFAM" id="SSF48008">
    <property type="entry name" value="GntR ligand-binding domain-like"/>
    <property type="match status" value="1"/>
</dbReference>
<evidence type="ECO:0000256" key="3">
    <source>
        <dbReference type="ARBA" id="ARBA00023163"/>
    </source>
</evidence>
<organism evidence="6 7">
    <name type="scientific">Baekduia soli</name>
    <dbReference type="NCBI Taxonomy" id="496014"/>
    <lineage>
        <taxon>Bacteria</taxon>
        <taxon>Bacillati</taxon>
        <taxon>Actinomycetota</taxon>
        <taxon>Thermoleophilia</taxon>
        <taxon>Solirubrobacterales</taxon>
        <taxon>Baekduiaceae</taxon>
        <taxon>Baekduia</taxon>
    </lineage>
</organism>
<dbReference type="SUPFAM" id="SSF46785">
    <property type="entry name" value="Winged helix' DNA-binding domain"/>
    <property type="match status" value="1"/>
</dbReference>
<accession>A0A5B8U681</accession>
<dbReference type="InterPro" id="IPR000524">
    <property type="entry name" value="Tscrpt_reg_HTH_GntR"/>
</dbReference>
<evidence type="ECO:0000256" key="4">
    <source>
        <dbReference type="SAM" id="MobiDB-lite"/>
    </source>
</evidence>
<sequence length="270" mass="30089">MSEPIDNGSSEERRARVVSRLAPAEPPSAATPVKRVRKAYEQVYDQLRDLIMRGELRRGARLPNEAVLASEFGVSRGTVREALRVLAAQNLIRTAKGAGGGSFVTLPTVDHISTFLQANISLLSESEDVTLSEFLEARELLEVFAARQCAARRSEEDLERLRETIVDDPTILGSQQHYVYNKDFHTAVVDGCGNALICIAAQPVFSVLQTRLSREEMSDRFARRLNDDHRAILGAIEAGDSDAAGEEMRKHMAYLSRTYKKMWRGTSRPE</sequence>
<feature type="region of interest" description="Disordered" evidence="4">
    <location>
        <begin position="1"/>
        <end position="32"/>
    </location>
</feature>
<dbReference type="SMART" id="SM00345">
    <property type="entry name" value="HTH_GNTR"/>
    <property type="match status" value="1"/>
</dbReference>
<dbReference type="PANTHER" id="PTHR43537:SF5">
    <property type="entry name" value="UXU OPERON TRANSCRIPTIONAL REGULATOR"/>
    <property type="match status" value="1"/>
</dbReference>
<dbReference type="PRINTS" id="PR00035">
    <property type="entry name" value="HTHGNTR"/>
</dbReference>
<name>A0A5B8U681_9ACTN</name>
<protein>
    <submittedName>
        <fullName evidence="6">FadR family transcriptional regulator</fullName>
    </submittedName>
</protein>
<dbReference type="PROSITE" id="PS50949">
    <property type="entry name" value="HTH_GNTR"/>
    <property type="match status" value="1"/>
</dbReference>
<dbReference type="InterPro" id="IPR011711">
    <property type="entry name" value="GntR_C"/>
</dbReference>
<dbReference type="EMBL" id="CP042430">
    <property type="protein sequence ID" value="QEC48405.1"/>
    <property type="molecule type" value="Genomic_DNA"/>
</dbReference>
<dbReference type="AlphaFoldDB" id="A0A5B8U681"/>
<dbReference type="SMART" id="SM00895">
    <property type="entry name" value="FCD"/>
    <property type="match status" value="1"/>
</dbReference>
<dbReference type="Gene3D" id="1.20.120.530">
    <property type="entry name" value="GntR ligand-binding domain-like"/>
    <property type="match status" value="1"/>
</dbReference>
<dbReference type="InterPro" id="IPR036390">
    <property type="entry name" value="WH_DNA-bd_sf"/>
</dbReference>
<dbReference type="CDD" id="cd07377">
    <property type="entry name" value="WHTH_GntR"/>
    <property type="match status" value="1"/>
</dbReference>
<dbReference type="Pfam" id="PF07729">
    <property type="entry name" value="FCD"/>
    <property type="match status" value="1"/>
</dbReference>
<dbReference type="PANTHER" id="PTHR43537">
    <property type="entry name" value="TRANSCRIPTIONAL REGULATOR, GNTR FAMILY"/>
    <property type="match status" value="1"/>
</dbReference>
<keyword evidence="1" id="KW-0805">Transcription regulation</keyword>
<keyword evidence="7" id="KW-1185">Reference proteome</keyword>
<feature type="domain" description="HTH gntR-type" evidence="5">
    <location>
        <begin position="37"/>
        <end position="107"/>
    </location>
</feature>
<dbReference type="Gene3D" id="1.10.10.10">
    <property type="entry name" value="Winged helix-like DNA-binding domain superfamily/Winged helix DNA-binding domain"/>
    <property type="match status" value="1"/>
</dbReference>